<dbReference type="InterPro" id="IPR020845">
    <property type="entry name" value="AMP-binding_CS"/>
</dbReference>
<organism evidence="4 5">
    <name type="scientific">Porphyridium purpureum</name>
    <name type="common">Red alga</name>
    <name type="synonym">Porphyridium cruentum</name>
    <dbReference type="NCBI Taxonomy" id="35688"/>
    <lineage>
        <taxon>Eukaryota</taxon>
        <taxon>Rhodophyta</taxon>
        <taxon>Bangiophyceae</taxon>
        <taxon>Porphyridiales</taxon>
        <taxon>Porphyridiaceae</taxon>
        <taxon>Porphyridium</taxon>
    </lineage>
</organism>
<accession>A0A5J4YPW6</accession>
<keyword evidence="2" id="KW-0067">ATP-binding</keyword>
<dbReference type="AlphaFoldDB" id="A0A5J4YPW6"/>
<dbReference type="PANTHER" id="PTHR43272">
    <property type="entry name" value="LONG-CHAIN-FATTY-ACID--COA LIGASE"/>
    <property type="match status" value="1"/>
</dbReference>
<dbReference type="EMBL" id="VRMN01000006">
    <property type="protein sequence ID" value="KAA8493489.1"/>
    <property type="molecule type" value="Genomic_DNA"/>
</dbReference>
<name>A0A5J4YPW6_PORPP</name>
<dbReference type="Pfam" id="PF00501">
    <property type="entry name" value="AMP-binding"/>
    <property type="match status" value="1"/>
</dbReference>
<dbReference type="PROSITE" id="PS00455">
    <property type="entry name" value="AMP_BINDING"/>
    <property type="match status" value="1"/>
</dbReference>
<evidence type="ECO:0000313" key="4">
    <source>
        <dbReference type="EMBL" id="KAA8493489.1"/>
    </source>
</evidence>
<evidence type="ECO:0000259" key="3">
    <source>
        <dbReference type="Pfam" id="PF00501"/>
    </source>
</evidence>
<dbReference type="GO" id="GO:0005783">
    <property type="term" value="C:endoplasmic reticulum"/>
    <property type="evidence" value="ECO:0007669"/>
    <property type="project" value="TreeGrafter"/>
</dbReference>
<reference evidence="5" key="1">
    <citation type="journal article" date="2019" name="Nat. Commun.">
        <title>Expansion of phycobilisome linker gene families in mesophilic red algae.</title>
        <authorList>
            <person name="Lee J."/>
            <person name="Kim D."/>
            <person name="Bhattacharya D."/>
            <person name="Yoon H.S."/>
        </authorList>
    </citation>
    <scope>NUCLEOTIDE SEQUENCE [LARGE SCALE GENOMIC DNA]</scope>
    <source>
        <strain evidence="5">CCMP 1328</strain>
    </source>
</reference>
<gene>
    <name evidence="4" type="ORF">FVE85_4626</name>
</gene>
<keyword evidence="1" id="KW-0547">Nucleotide-binding</keyword>
<evidence type="ECO:0000256" key="1">
    <source>
        <dbReference type="ARBA" id="ARBA00022741"/>
    </source>
</evidence>
<dbReference type="InterPro" id="IPR042099">
    <property type="entry name" value="ANL_N_sf"/>
</dbReference>
<dbReference type="SUPFAM" id="SSF56801">
    <property type="entry name" value="Acetyl-CoA synthetase-like"/>
    <property type="match status" value="1"/>
</dbReference>
<dbReference type="PANTHER" id="PTHR43272:SF33">
    <property type="entry name" value="AMP-BINDING DOMAIN-CONTAINING PROTEIN-RELATED"/>
    <property type="match status" value="1"/>
</dbReference>
<dbReference type="GO" id="GO:0005524">
    <property type="term" value="F:ATP binding"/>
    <property type="evidence" value="ECO:0007669"/>
    <property type="project" value="UniProtKB-KW"/>
</dbReference>
<keyword evidence="5" id="KW-1185">Reference proteome</keyword>
<dbReference type="Proteomes" id="UP000324585">
    <property type="component" value="Unassembled WGS sequence"/>
</dbReference>
<sequence length="678" mass="74329">MGKGRQGMPGAAVDGVVSKEIGGGVRVCPWYDEKTMKFFGGDSVPNVFALFQRGAKLNADGQCLGYRKPLADGTVGDFVWLSYSEVLKKCVRFGTALLDLGLEKGSRIGIYSRNNPSWMIASYGAASQGIVTIPIYDTLGPEAAEYVINHAGVEAIVVEQQNLDRLLAIRDKCPNLKHIILTGMAAPEDPKLEKTPAVMEDKVPGLLTFGAFLAKGTDDVSKIGSVDLDDLFVIMYTSGTTGDPKGVMLKHRSFVDSVGSAYLFFEKLGVVVSKSDVQLSYLPLAHIFAQQADCFMYGCGGSVGFSQGNIKLILEDLMACKPTIFVGVPRVFARFEQRIQDAVKEGSFIKRFLFGFAKDRQMHNVEALSPSSGLWDGLVFSKVRARLLPRVRMVVSGSAPLNPKTNNFLKVIFNCPVMQGFGLTETVGGLICSYPLSMSGTCGGPLPGVQVKLVDVPEMNYKTSNSPPQGELWLKSSVLSHGYYKNEQATSEAFFEGGWFATGDIAQFNDAGSPMADGGSISIIDRKKNLFKLSQGEYVSPERLEAEYAKATLVAQIWVYGNSLEDSLIAVVVPDTIEAKKWAEHHGHVKEKNDIKALAAMPDFKAEVLKQLEEKQVESKFKRYEVIKDCLFETDVNDLNQGFNVENDLMTPTFKLKRPQLSAKYKVALEGLYEKMKK</sequence>
<protein>
    <submittedName>
        <fullName evidence="4">Fatty acyl-CoA synthetase A</fullName>
    </submittedName>
</protein>
<evidence type="ECO:0000256" key="2">
    <source>
        <dbReference type="ARBA" id="ARBA00022840"/>
    </source>
</evidence>
<dbReference type="Gene3D" id="3.40.50.12780">
    <property type="entry name" value="N-terminal domain of ligase-like"/>
    <property type="match status" value="1"/>
</dbReference>
<dbReference type="OMA" id="KCPIVEH"/>
<evidence type="ECO:0000313" key="5">
    <source>
        <dbReference type="Proteomes" id="UP000324585"/>
    </source>
</evidence>
<dbReference type="GO" id="GO:0004467">
    <property type="term" value="F:long-chain fatty acid-CoA ligase activity"/>
    <property type="evidence" value="ECO:0007669"/>
    <property type="project" value="TreeGrafter"/>
</dbReference>
<proteinExistence type="predicted"/>
<dbReference type="OrthoDB" id="1700726at2759"/>
<dbReference type="InterPro" id="IPR000873">
    <property type="entry name" value="AMP-dep_synth/lig_dom"/>
</dbReference>
<feature type="domain" description="AMP-dependent synthetase/ligase" evidence="3">
    <location>
        <begin position="76"/>
        <end position="484"/>
    </location>
</feature>
<dbReference type="GO" id="GO:0016020">
    <property type="term" value="C:membrane"/>
    <property type="evidence" value="ECO:0007669"/>
    <property type="project" value="TreeGrafter"/>
</dbReference>
<comment type="caution">
    <text evidence="4">The sequence shown here is derived from an EMBL/GenBank/DDBJ whole genome shotgun (WGS) entry which is preliminary data.</text>
</comment>